<sequence>MSITYEDALSTLEAMFGAPWTRETLDTVLRHEKGHMENTCERILNHGDKDPQILVDRLQSGEPDPQQAIDEALALQLSAQEQGGGRGGGSRPAPATSGKKKAQAAAGQKGRGVPTSLPDDFLRVPGFKIPANAGASAAATPMDDESLARMLQDELFSEELARNPDFAHLARGRGGGRSAPAQRRSNATAPPPNPFEGVNVMEKLSEMGDNTRRRLQIMARNFELKLNANKAPVGGGGGTGIPENTSSAAERRGLLDDDDDMEQIEFEMHKKRA</sequence>
<feature type="region of interest" description="Disordered" evidence="1">
    <location>
        <begin position="80"/>
        <end position="118"/>
    </location>
</feature>
<evidence type="ECO:0000313" key="2">
    <source>
        <dbReference type="EMBL" id="CAJ1942314.1"/>
    </source>
</evidence>
<organism evidence="2 3">
    <name type="scientific">Cylindrotheca closterium</name>
    <dbReference type="NCBI Taxonomy" id="2856"/>
    <lineage>
        <taxon>Eukaryota</taxon>
        <taxon>Sar</taxon>
        <taxon>Stramenopiles</taxon>
        <taxon>Ochrophyta</taxon>
        <taxon>Bacillariophyta</taxon>
        <taxon>Bacillariophyceae</taxon>
        <taxon>Bacillariophycidae</taxon>
        <taxon>Bacillariales</taxon>
        <taxon>Bacillariaceae</taxon>
        <taxon>Cylindrotheca</taxon>
    </lineage>
</organism>
<dbReference type="Proteomes" id="UP001295423">
    <property type="component" value="Unassembled WGS sequence"/>
</dbReference>
<comment type="caution">
    <text evidence="2">The sequence shown here is derived from an EMBL/GenBank/DDBJ whole genome shotgun (WGS) entry which is preliminary data.</text>
</comment>
<feature type="compositionally biased region" description="Low complexity" evidence="1">
    <location>
        <begin position="103"/>
        <end position="112"/>
    </location>
</feature>
<evidence type="ECO:0000313" key="3">
    <source>
        <dbReference type="Proteomes" id="UP001295423"/>
    </source>
</evidence>
<evidence type="ECO:0008006" key="4">
    <source>
        <dbReference type="Google" id="ProtNLM"/>
    </source>
</evidence>
<dbReference type="InterPro" id="IPR040192">
    <property type="entry name" value="CUEDC1"/>
</dbReference>
<name>A0AAD2FI28_9STRA</name>
<reference evidence="2" key="1">
    <citation type="submission" date="2023-08" db="EMBL/GenBank/DDBJ databases">
        <authorList>
            <person name="Audoor S."/>
            <person name="Bilcke G."/>
        </authorList>
    </citation>
    <scope>NUCLEOTIDE SEQUENCE</scope>
</reference>
<dbReference type="PANTHER" id="PTHR13467">
    <property type="entry name" value="CUE DOMAIN CONTAINING PROTEIN 1"/>
    <property type="match status" value="1"/>
</dbReference>
<dbReference type="PANTHER" id="PTHR13467:SF3">
    <property type="entry name" value="CUE DOMAIN-CONTAINING PROTEIN 1"/>
    <property type="match status" value="1"/>
</dbReference>
<protein>
    <recommendedName>
        <fullName evidence="4">CUE domain-containing protein</fullName>
    </recommendedName>
</protein>
<dbReference type="AlphaFoldDB" id="A0AAD2FI28"/>
<evidence type="ECO:0000256" key="1">
    <source>
        <dbReference type="SAM" id="MobiDB-lite"/>
    </source>
</evidence>
<feature type="region of interest" description="Disordered" evidence="1">
    <location>
        <begin position="228"/>
        <end position="247"/>
    </location>
</feature>
<proteinExistence type="predicted"/>
<accession>A0AAD2FI28</accession>
<feature type="region of interest" description="Disordered" evidence="1">
    <location>
        <begin position="166"/>
        <end position="198"/>
    </location>
</feature>
<dbReference type="EMBL" id="CAKOGP040001112">
    <property type="protein sequence ID" value="CAJ1942314.1"/>
    <property type="molecule type" value="Genomic_DNA"/>
</dbReference>
<gene>
    <name evidence="2" type="ORF">CYCCA115_LOCUS7885</name>
</gene>
<keyword evidence="3" id="KW-1185">Reference proteome</keyword>